<sequence>MSNNQDEKTALIEAFYNFDGDYDKFVSVEEFRGILRDGLPMSENEIKEFFEAADPNNTGFIDYHAFASYLYSVDES</sequence>
<dbReference type="FunFam" id="1.10.238.10:FF:000559">
    <property type="entry name" value="Calcium-binding EF-hand domain-containing protein"/>
    <property type="match status" value="1"/>
</dbReference>
<name>A0A151Z863_TIELA</name>
<comment type="caution">
    <text evidence="2">The sequence shown here is derived from an EMBL/GenBank/DDBJ whole genome shotgun (WGS) entry which is preliminary data.</text>
</comment>
<evidence type="ECO:0000259" key="1">
    <source>
        <dbReference type="PROSITE" id="PS50222"/>
    </source>
</evidence>
<organism evidence="2 3">
    <name type="scientific">Tieghemostelium lacteum</name>
    <name type="common">Slime mold</name>
    <name type="synonym">Dictyostelium lacteum</name>
    <dbReference type="NCBI Taxonomy" id="361077"/>
    <lineage>
        <taxon>Eukaryota</taxon>
        <taxon>Amoebozoa</taxon>
        <taxon>Evosea</taxon>
        <taxon>Eumycetozoa</taxon>
        <taxon>Dictyostelia</taxon>
        <taxon>Dictyosteliales</taxon>
        <taxon>Raperosteliaceae</taxon>
        <taxon>Tieghemostelium</taxon>
    </lineage>
</organism>
<dbReference type="SMART" id="SM00054">
    <property type="entry name" value="EFh"/>
    <property type="match status" value="2"/>
</dbReference>
<dbReference type="InterPro" id="IPR002048">
    <property type="entry name" value="EF_hand_dom"/>
</dbReference>
<dbReference type="STRING" id="361077.A0A151Z863"/>
<dbReference type="EMBL" id="LODT01000037">
    <property type="protein sequence ID" value="KYQ90137.1"/>
    <property type="molecule type" value="Genomic_DNA"/>
</dbReference>
<dbReference type="InParanoid" id="A0A151Z863"/>
<dbReference type="Gene3D" id="1.10.238.10">
    <property type="entry name" value="EF-hand"/>
    <property type="match status" value="1"/>
</dbReference>
<keyword evidence="3" id="KW-1185">Reference proteome</keyword>
<dbReference type="GO" id="GO:0005509">
    <property type="term" value="F:calcium ion binding"/>
    <property type="evidence" value="ECO:0007669"/>
    <property type="project" value="InterPro"/>
</dbReference>
<evidence type="ECO:0000313" key="2">
    <source>
        <dbReference type="EMBL" id="KYQ90137.1"/>
    </source>
</evidence>
<dbReference type="SUPFAM" id="SSF47473">
    <property type="entry name" value="EF-hand"/>
    <property type="match status" value="1"/>
</dbReference>
<dbReference type="Pfam" id="PF13499">
    <property type="entry name" value="EF-hand_7"/>
    <property type="match status" value="1"/>
</dbReference>
<accession>A0A151Z863</accession>
<dbReference type="PROSITE" id="PS50222">
    <property type="entry name" value="EF_HAND_2"/>
    <property type="match status" value="1"/>
</dbReference>
<dbReference type="InterPro" id="IPR011992">
    <property type="entry name" value="EF-hand-dom_pair"/>
</dbReference>
<dbReference type="OrthoDB" id="26525at2759"/>
<evidence type="ECO:0000313" key="3">
    <source>
        <dbReference type="Proteomes" id="UP000076078"/>
    </source>
</evidence>
<dbReference type="AlphaFoldDB" id="A0A151Z863"/>
<protein>
    <submittedName>
        <fullName evidence="2">MyoB light chain</fullName>
    </submittedName>
</protein>
<gene>
    <name evidence="2" type="ORF">DLAC_08725</name>
</gene>
<dbReference type="Proteomes" id="UP000076078">
    <property type="component" value="Unassembled WGS sequence"/>
</dbReference>
<dbReference type="OMA" id="YNFDHDY"/>
<feature type="domain" description="EF-hand" evidence="1">
    <location>
        <begin position="41"/>
        <end position="76"/>
    </location>
</feature>
<dbReference type="CDD" id="cd00051">
    <property type="entry name" value="EFh"/>
    <property type="match status" value="1"/>
</dbReference>
<proteinExistence type="predicted"/>
<reference evidence="2 3" key="1">
    <citation type="submission" date="2015-12" db="EMBL/GenBank/DDBJ databases">
        <title>Dictyostelia acquired genes for synthesis and detection of signals that induce cell-type specialization by lateral gene transfer from prokaryotes.</title>
        <authorList>
            <person name="Gloeckner G."/>
            <person name="Schaap P."/>
        </authorList>
    </citation>
    <scope>NUCLEOTIDE SEQUENCE [LARGE SCALE GENOMIC DNA]</scope>
    <source>
        <strain evidence="2 3">TK</strain>
    </source>
</reference>